<reference evidence="3" key="1">
    <citation type="submission" date="2021-06" db="EMBL/GenBank/DDBJ databases">
        <authorList>
            <person name="Hodson N. C."/>
            <person name="Mongue J. A."/>
            <person name="Jaron S. K."/>
        </authorList>
    </citation>
    <scope>NUCLEOTIDE SEQUENCE</scope>
</reference>
<dbReference type="PANTHER" id="PTHR23324">
    <property type="entry name" value="SEC14 RELATED PROTEIN"/>
    <property type="match status" value="1"/>
</dbReference>
<evidence type="ECO:0000313" key="3">
    <source>
        <dbReference type="EMBL" id="CAG7834233.1"/>
    </source>
</evidence>
<sequence length="240" mass="27438">MQLRRFYFIFPLLLVTVSSFPTETVSSNKVSSEKDDVKKKEHEKFSIESWESPEDIAKNFPYYLSGYDSEDRAIVVLELGKWDVRSQAKKGGQGWIDLQRHAEKMIYNLKNSADKKNYTDVVGNVTASGPDDIVLIVDWDGFQLVQLFSPEAIAFVLKYMGKMERFQEKIAYGLFINVNPVANAAVTSMRPILGRFMERVDVYGTQTAQWIPVVRRRLPADQLPAKYGGSKDHKPLIYRG</sequence>
<name>A0A8J2LLM0_9HEXA</name>
<comment type="caution">
    <text evidence="3">The sequence shown here is derived from an EMBL/GenBank/DDBJ whole genome shotgun (WGS) entry which is preliminary data.</text>
</comment>
<feature type="chain" id="PRO_5035159050" description="CRAL-TRIO domain-containing protein" evidence="1">
    <location>
        <begin position="20"/>
        <end position="240"/>
    </location>
</feature>
<feature type="signal peptide" evidence="1">
    <location>
        <begin position="1"/>
        <end position="19"/>
    </location>
</feature>
<dbReference type="InterPro" id="IPR051064">
    <property type="entry name" value="SEC14/CRAL-TRIO_domain"/>
</dbReference>
<dbReference type="InterPro" id="IPR001251">
    <property type="entry name" value="CRAL-TRIO_dom"/>
</dbReference>
<evidence type="ECO:0000259" key="2">
    <source>
        <dbReference type="PROSITE" id="PS50191"/>
    </source>
</evidence>
<dbReference type="Pfam" id="PF00650">
    <property type="entry name" value="CRAL_TRIO"/>
    <property type="match status" value="1"/>
</dbReference>
<dbReference type="EMBL" id="CAJVCH010570163">
    <property type="protein sequence ID" value="CAG7834233.1"/>
    <property type="molecule type" value="Genomic_DNA"/>
</dbReference>
<dbReference type="CDD" id="cd00170">
    <property type="entry name" value="SEC14"/>
    <property type="match status" value="1"/>
</dbReference>
<feature type="domain" description="CRAL-TRIO" evidence="2">
    <location>
        <begin position="52"/>
        <end position="235"/>
    </location>
</feature>
<dbReference type="PROSITE" id="PS50191">
    <property type="entry name" value="CRAL_TRIO"/>
    <property type="match status" value="1"/>
</dbReference>
<accession>A0A8J2LLM0</accession>
<evidence type="ECO:0000256" key="1">
    <source>
        <dbReference type="SAM" id="SignalP"/>
    </source>
</evidence>
<organism evidence="3 4">
    <name type="scientific">Allacma fusca</name>
    <dbReference type="NCBI Taxonomy" id="39272"/>
    <lineage>
        <taxon>Eukaryota</taxon>
        <taxon>Metazoa</taxon>
        <taxon>Ecdysozoa</taxon>
        <taxon>Arthropoda</taxon>
        <taxon>Hexapoda</taxon>
        <taxon>Collembola</taxon>
        <taxon>Symphypleona</taxon>
        <taxon>Sminthuridae</taxon>
        <taxon>Allacma</taxon>
    </lineage>
</organism>
<protein>
    <recommendedName>
        <fullName evidence="2">CRAL-TRIO domain-containing protein</fullName>
    </recommendedName>
</protein>
<gene>
    <name evidence="3" type="ORF">AFUS01_LOCUS43760</name>
</gene>
<dbReference type="GO" id="GO:0005737">
    <property type="term" value="C:cytoplasm"/>
    <property type="evidence" value="ECO:0007669"/>
    <property type="project" value="TreeGrafter"/>
</dbReference>
<dbReference type="PANTHER" id="PTHR23324:SF83">
    <property type="entry name" value="SEC14-LIKE PROTEIN 2"/>
    <property type="match status" value="1"/>
</dbReference>
<keyword evidence="4" id="KW-1185">Reference proteome</keyword>
<dbReference type="Proteomes" id="UP000708208">
    <property type="component" value="Unassembled WGS sequence"/>
</dbReference>
<proteinExistence type="predicted"/>
<dbReference type="AlphaFoldDB" id="A0A8J2LLM0"/>
<keyword evidence="1" id="KW-0732">Signal</keyword>
<evidence type="ECO:0000313" key="4">
    <source>
        <dbReference type="Proteomes" id="UP000708208"/>
    </source>
</evidence>